<keyword evidence="3" id="KW-0808">Transferase</keyword>
<reference evidence="3" key="1">
    <citation type="submission" date="2006-10" db="EMBL/GenBank/DDBJ databases">
        <title>Complete sequence of Solibacter usitatus Ellin6076.</title>
        <authorList>
            <consortium name="US DOE Joint Genome Institute"/>
            <person name="Copeland A."/>
            <person name="Lucas S."/>
            <person name="Lapidus A."/>
            <person name="Barry K."/>
            <person name="Detter J.C."/>
            <person name="Glavina del Rio T."/>
            <person name="Hammon N."/>
            <person name="Israni S."/>
            <person name="Dalin E."/>
            <person name="Tice H."/>
            <person name="Pitluck S."/>
            <person name="Thompson L.S."/>
            <person name="Brettin T."/>
            <person name="Bruce D."/>
            <person name="Han C."/>
            <person name="Tapia R."/>
            <person name="Gilna P."/>
            <person name="Schmutz J."/>
            <person name="Larimer F."/>
            <person name="Land M."/>
            <person name="Hauser L."/>
            <person name="Kyrpides N."/>
            <person name="Mikhailova N."/>
            <person name="Janssen P.H."/>
            <person name="Kuske C.R."/>
            <person name="Richardson P."/>
        </authorList>
    </citation>
    <scope>NUCLEOTIDE SEQUENCE</scope>
    <source>
        <strain evidence="3">Ellin6076</strain>
    </source>
</reference>
<dbReference type="InterPro" id="IPR028098">
    <property type="entry name" value="Glyco_trans_4-like_N"/>
</dbReference>
<dbReference type="STRING" id="234267.Acid_1359"/>
<organism evidence="3">
    <name type="scientific">Solibacter usitatus (strain Ellin6076)</name>
    <dbReference type="NCBI Taxonomy" id="234267"/>
    <lineage>
        <taxon>Bacteria</taxon>
        <taxon>Pseudomonadati</taxon>
        <taxon>Acidobacteriota</taxon>
        <taxon>Terriglobia</taxon>
        <taxon>Bryobacterales</taxon>
        <taxon>Solibacteraceae</taxon>
        <taxon>Candidatus Solibacter</taxon>
    </lineage>
</organism>
<evidence type="ECO:0000259" key="1">
    <source>
        <dbReference type="Pfam" id="PF00534"/>
    </source>
</evidence>
<dbReference type="GO" id="GO:0016757">
    <property type="term" value="F:glycosyltransferase activity"/>
    <property type="evidence" value="ECO:0007669"/>
    <property type="project" value="InterPro"/>
</dbReference>
<gene>
    <name evidence="3" type="ordered locus">Acid_1359</name>
</gene>
<evidence type="ECO:0000313" key="3">
    <source>
        <dbReference type="EMBL" id="ABJ82352.1"/>
    </source>
</evidence>
<dbReference type="HOGENOM" id="CLU_009583_2_5_0"/>
<dbReference type="KEGG" id="sus:Acid_1359"/>
<feature type="domain" description="Glycosyl transferase family 1" evidence="1">
    <location>
        <begin position="190"/>
        <end position="356"/>
    </location>
</feature>
<dbReference type="Pfam" id="PF00534">
    <property type="entry name" value="Glycos_transf_1"/>
    <property type="match status" value="1"/>
</dbReference>
<dbReference type="CAZy" id="GT4">
    <property type="family name" value="Glycosyltransferase Family 4"/>
</dbReference>
<dbReference type="PANTHER" id="PTHR12526">
    <property type="entry name" value="GLYCOSYLTRANSFERASE"/>
    <property type="match status" value="1"/>
</dbReference>
<dbReference type="OrthoDB" id="3199616at2"/>
<dbReference type="InParanoid" id="Q029D9"/>
<dbReference type="AlphaFoldDB" id="Q029D9"/>
<name>Q029D9_SOLUE</name>
<sequence length="377" mass="43138">MPGSKTIVSVYGFEPFRIGGGETFIRELSLLLGRRGWKNVVCFLTEPTPQVREFLSLPNVTIEVIPDVWQLKWQPTRDLARILRRYRPEILHLQFTGFVSPYPWLARFYGAKRVLFTDQASKPEGFVPRRASLFKRVATRIINWPLDRVTCISDYVLRCWTTLDVLQSERFTRIYNHVDFTRCQPDGSAFRKTLTIPDSRQIIVQVSWMIPDKGFDDLLAAARLVIARNPEAYFVMVGEGADRQRYIRETKELGLQDHITWTGILPDPLKMGVFSAADVVCQVSRWEEGFGYVIAEAMASGKPLVGTRVGAIPELVHHGKTGFLVDRRDPPAIAERILELLADRDLRCRMGQAGREFAFRNFDANVNIAEFLKLYGI</sequence>
<dbReference type="eggNOG" id="COG0438">
    <property type="taxonomic scope" value="Bacteria"/>
</dbReference>
<dbReference type="Gene3D" id="3.40.50.2000">
    <property type="entry name" value="Glycogen Phosphorylase B"/>
    <property type="match status" value="2"/>
</dbReference>
<evidence type="ECO:0000259" key="2">
    <source>
        <dbReference type="Pfam" id="PF13439"/>
    </source>
</evidence>
<dbReference type="EMBL" id="CP000473">
    <property type="protein sequence ID" value="ABJ82352.1"/>
    <property type="molecule type" value="Genomic_DNA"/>
</dbReference>
<dbReference type="InterPro" id="IPR001296">
    <property type="entry name" value="Glyco_trans_1"/>
</dbReference>
<dbReference type="SUPFAM" id="SSF53756">
    <property type="entry name" value="UDP-Glycosyltransferase/glycogen phosphorylase"/>
    <property type="match status" value="1"/>
</dbReference>
<feature type="domain" description="Glycosyltransferase subfamily 4-like N-terminal" evidence="2">
    <location>
        <begin position="18"/>
        <end position="181"/>
    </location>
</feature>
<proteinExistence type="predicted"/>
<protein>
    <submittedName>
        <fullName evidence="3">Glycosyl transferase, group 1</fullName>
    </submittedName>
</protein>
<accession>Q029D9</accession>
<dbReference type="CDD" id="cd03801">
    <property type="entry name" value="GT4_PimA-like"/>
    <property type="match status" value="1"/>
</dbReference>
<dbReference type="Pfam" id="PF13439">
    <property type="entry name" value="Glyco_transf_4"/>
    <property type="match status" value="1"/>
</dbReference>